<evidence type="ECO:0000313" key="3">
    <source>
        <dbReference type="Proteomes" id="UP000325315"/>
    </source>
</evidence>
<dbReference type="Pfam" id="PF13456">
    <property type="entry name" value="RVT_3"/>
    <property type="match status" value="1"/>
</dbReference>
<evidence type="ECO:0000259" key="1">
    <source>
        <dbReference type="Pfam" id="PF13456"/>
    </source>
</evidence>
<keyword evidence="2" id="KW-0808">Transferase</keyword>
<proteinExistence type="predicted"/>
<dbReference type="CDD" id="cd06222">
    <property type="entry name" value="RNase_H_like"/>
    <property type="match status" value="1"/>
</dbReference>
<dbReference type="SUPFAM" id="SSF53098">
    <property type="entry name" value="Ribonuclease H-like"/>
    <property type="match status" value="1"/>
</dbReference>
<dbReference type="InterPro" id="IPR044730">
    <property type="entry name" value="RNase_H-like_dom_plant"/>
</dbReference>
<dbReference type="PANTHER" id="PTHR33116">
    <property type="entry name" value="REVERSE TRANSCRIPTASE ZINC-BINDING DOMAIN-CONTAINING PROTEIN-RELATED-RELATED"/>
    <property type="match status" value="1"/>
</dbReference>
<dbReference type="PANTHER" id="PTHR33116:SF86">
    <property type="entry name" value="REVERSE TRANSCRIPTASE DOMAIN-CONTAINING PROTEIN"/>
    <property type="match status" value="1"/>
</dbReference>
<dbReference type="InterPro" id="IPR036397">
    <property type="entry name" value="RNaseH_sf"/>
</dbReference>
<dbReference type="AlphaFoldDB" id="A0A5B6V7I1"/>
<dbReference type="InterPro" id="IPR002156">
    <property type="entry name" value="RNaseH_domain"/>
</dbReference>
<keyword evidence="2" id="KW-0695">RNA-directed DNA polymerase</keyword>
<reference evidence="3" key="1">
    <citation type="journal article" date="2019" name="Plant Biotechnol. J.">
        <title>Genome sequencing of the Australian wild diploid species Gossypium australe highlights disease resistance and delayed gland morphogenesis.</title>
        <authorList>
            <person name="Cai Y."/>
            <person name="Cai X."/>
            <person name="Wang Q."/>
            <person name="Wang P."/>
            <person name="Zhang Y."/>
            <person name="Cai C."/>
            <person name="Xu Y."/>
            <person name="Wang K."/>
            <person name="Zhou Z."/>
            <person name="Wang C."/>
            <person name="Geng S."/>
            <person name="Li B."/>
            <person name="Dong Q."/>
            <person name="Hou Y."/>
            <person name="Wang H."/>
            <person name="Ai P."/>
            <person name="Liu Z."/>
            <person name="Yi F."/>
            <person name="Sun M."/>
            <person name="An G."/>
            <person name="Cheng J."/>
            <person name="Zhang Y."/>
            <person name="Shi Q."/>
            <person name="Xie Y."/>
            <person name="Shi X."/>
            <person name="Chang Y."/>
            <person name="Huang F."/>
            <person name="Chen Y."/>
            <person name="Hong S."/>
            <person name="Mi L."/>
            <person name="Sun Q."/>
            <person name="Zhang L."/>
            <person name="Zhou B."/>
            <person name="Peng R."/>
            <person name="Zhang X."/>
            <person name="Liu F."/>
        </authorList>
    </citation>
    <scope>NUCLEOTIDE SEQUENCE [LARGE SCALE GENOMIC DNA]</scope>
    <source>
        <strain evidence="3">cv. PA1801</strain>
    </source>
</reference>
<dbReference type="OrthoDB" id="1393472at2759"/>
<dbReference type="GO" id="GO:0004523">
    <property type="term" value="F:RNA-DNA hybrid ribonuclease activity"/>
    <property type="evidence" value="ECO:0007669"/>
    <property type="project" value="InterPro"/>
</dbReference>
<keyword evidence="3" id="KW-1185">Reference proteome</keyword>
<feature type="domain" description="RNase H type-1" evidence="1">
    <location>
        <begin position="369"/>
        <end position="448"/>
    </location>
</feature>
<dbReference type="Gene3D" id="3.30.420.10">
    <property type="entry name" value="Ribonuclease H-like superfamily/Ribonuclease H"/>
    <property type="match status" value="1"/>
</dbReference>
<dbReference type="GO" id="GO:0003964">
    <property type="term" value="F:RNA-directed DNA polymerase activity"/>
    <property type="evidence" value="ECO:0007669"/>
    <property type="project" value="UniProtKB-KW"/>
</dbReference>
<protein>
    <submittedName>
        <fullName evidence="2">Reverse transcriptase</fullName>
    </submittedName>
</protein>
<dbReference type="GO" id="GO:0003676">
    <property type="term" value="F:nucleic acid binding"/>
    <property type="evidence" value="ECO:0007669"/>
    <property type="project" value="InterPro"/>
</dbReference>
<comment type="caution">
    <text evidence="2">The sequence shown here is derived from an EMBL/GenBank/DDBJ whole genome shotgun (WGS) entry which is preliminary data.</text>
</comment>
<organism evidence="2 3">
    <name type="scientific">Gossypium australe</name>
    <dbReference type="NCBI Taxonomy" id="47621"/>
    <lineage>
        <taxon>Eukaryota</taxon>
        <taxon>Viridiplantae</taxon>
        <taxon>Streptophyta</taxon>
        <taxon>Embryophyta</taxon>
        <taxon>Tracheophyta</taxon>
        <taxon>Spermatophyta</taxon>
        <taxon>Magnoliopsida</taxon>
        <taxon>eudicotyledons</taxon>
        <taxon>Gunneridae</taxon>
        <taxon>Pentapetalae</taxon>
        <taxon>rosids</taxon>
        <taxon>malvids</taxon>
        <taxon>Malvales</taxon>
        <taxon>Malvaceae</taxon>
        <taxon>Malvoideae</taxon>
        <taxon>Gossypium</taxon>
    </lineage>
</organism>
<keyword evidence="2" id="KW-0548">Nucleotidyltransferase</keyword>
<dbReference type="InterPro" id="IPR012337">
    <property type="entry name" value="RNaseH-like_sf"/>
</dbReference>
<sequence>MAFFLLPKSLCTELESLIAKFLWQKGHGKRGIHWCAWKELCIAKEQGGLGFQNLDLFNVALLAKQGWRLINYPNSLLAQVLKAKYYPHSDFIHAQLGNLQSLTWKSVWAAKGLLQDGLGWRIGRGDQVSVWNDRWIPGVDHIQSRNFNDNTEIELVSSLIDSTTRKWKVELIEHTFPESTAQKILQILLAEEIHEDFQVWYGEHSGEFTVRSAYKLLQDAKLAPRDYLLQTALKLRRLISDSSCPWCRTAEEDCIHIFKQCPRALETWQNLQLSWVTYTAEADLWIWLTLVFTTRSDIQCKLFCCAIWMIWSSRNKLIHEGKTISGAELANKVHIYITEINGLAATSVTLRDCRSQNLPSRKNEATIHFDASFDSRSARSASGLVVRGETGELLVSKAVIHSAISSPFMAEAHACLKAVELGISMGFQTIAIKGDSKTVIRKCNTKDVDKSVLGAINSRY</sequence>
<dbReference type="EMBL" id="SMMG02000007">
    <property type="protein sequence ID" value="KAA3465120.1"/>
    <property type="molecule type" value="Genomic_DNA"/>
</dbReference>
<name>A0A5B6V7I1_9ROSI</name>
<gene>
    <name evidence="2" type="ORF">EPI10_000321</name>
</gene>
<accession>A0A5B6V7I1</accession>
<evidence type="ECO:0000313" key="2">
    <source>
        <dbReference type="EMBL" id="KAA3465120.1"/>
    </source>
</evidence>
<dbReference type="Proteomes" id="UP000325315">
    <property type="component" value="Unassembled WGS sequence"/>
</dbReference>